<evidence type="ECO:0000256" key="2">
    <source>
        <dbReference type="ARBA" id="ARBA00005879"/>
    </source>
</evidence>
<keyword evidence="3" id="KW-0169">Cobalamin biosynthesis</keyword>
<name>A0ABS6D364_9FIRM</name>
<dbReference type="Pfam" id="PF00590">
    <property type="entry name" value="TP_methylase"/>
    <property type="match status" value="1"/>
</dbReference>
<dbReference type="RefSeq" id="WP_216241058.1">
    <property type="nucleotide sequence ID" value="NZ_JABACJ020000007.1"/>
</dbReference>
<dbReference type="NCBIfam" id="TIGR01467">
    <property type="entry name" value="cobI_cbiL"/>
    <property type="match status" value="1"/>
</dbReference>
<reference evidence="6 7" key="1">
    <citation type="submission" date="2021-06" db="EMBL/GenBank/DDBJ databases">
        <title>Faecalicatena sp. nov. isolated from porcine feces.</title>
        <authorList>
            <person name="Oh B.S."/>
            <person name="Lee J.H."/>
        </authorList>
    </citation>
    <scope>NUCLEOTIDE SEQUENCE [LARGE SCALE GENOMIC DNA]</scope>
    <source>
        <strain evidence="6 7">AGMB00832</strain>
    </source>
</reference>
<keyword evidence="6" id="KW-0808">Transferase</keyword>
<dbReference type="CDD" id="cd11645">
    <property type="entry name" value="Precorrin_2_C20_MT"/>
    <property type="match status" value="1"/>
</dbReference>
<evidence type="ECO:0000259" key="5">
    <source>
        <dbReference type="Pfam" id="PF00590"/>
    </source>
</evidence>
<organism evidence="6 7">
    <name type="scientific">Faecalicatena faecalis</name>
    <dbReference type="NCBI Taxonomy" id="2726362"/>
    <lineage>
        <taxon>Bacteria</taxon>
        <taxon>Bacillati</taxon>
        <taxon>Bacillota</taxon>
        <taxon>Clostridia</taxon>
        <taxon>Lachnospirales</taxon>
        <taxon>Lachnospiraceae</taxon>
        <taxon>Faecalicatena</taxon>
    </lineage>
</organism>
<dbReference type="EC" id="2.1.1.130" evidence="6"/>
<dbReference type="PANTHER" id="PTHR43467:SF2">
    <property type="entry name" value="COBALT-PRECORRIN-2 C(20)-METHYLTRANSFERASE"/>
    <property type="match status" value="1"/>
</dbReference>
<comment type="similarity">
    <text evidence="2 4">Belongs to the precorrin methyltransferase family.</text>
</comment>
<evidence type="ECO:0000313" key="7">
    <source>
        <dbReference type="Proteomes" id="UP000723714"/>
    </source>
</evidence>
<dbReference type="InterPro" id="IPR006364">
    <property type="entry name" value="CobI/CbiL/CobIJ_dom"/>
</dbReference>
<sequence length="252" mass="27758">MKGMFYGIGVGPGDPELLTLKAVRVIQECEVLAVAVSAPDFKEPVYEEAKTVSAYAGLLEKCTAYQIVLPAVPEAADKAKLFLPMPMMKEKETLKQIHDQCADFTAQLIEQGKKVAFITLGDPTVYSTCLYVHKRLKKRGLTTSLIPGITSFCAAAARLDMGLVENREELHVIPASYEIEESMGMPGTKVLMKTGKKMPYVKQTVKEKGLDVRMVENCGMSGEQIYTTVEEIPDDAGYYSLMIIKDKKSTSI</sequence>
<keyword evidence="6" id="KW-0489">Methyltransferase</keyword>
<feature type="domain" description="Tetrapyrrole methylase" evidence="5">
    <location>
        <begin position="4"/>
        <end position="232"/>
    </location>
</feature>
<dbReference type="InterPro" id="IPR000878">
    <property type="entry name" value="4pyrrol_Mease"/>
</dbReference>
<gene>
    <name evidence="6" type="primary">cobI</name>
    <name evidence="6" type="ORF">HGO97_009440</name>
</gene>
<evidence type="ECO:0000256" key="3">
    <source>
        <dbReference type="ARBA" id="ARBA00022573"/>
    </source>
</evidence>
<dbReference type="PANTHER" id="PTHR43467">
    <property type="entry name" value="COBALT-PRECORRIN-2 C(20)-METHYLTRANSFERASE"/>
    <property type="match status" value="1"/>
</dbReference>
<evidence type="ECO:0000256" key="4">
    <source>
        <dbReference type="PIRNR" id="PIRNR036427"/>
    </source>
</evidence>
<protein>
    <submittedName>
        <fullName evidence="6">Precorrin-2 C(20)-methyltransferase</fullName>
        <ecNumber evidence="6">2.1.1.130</ecNumber>
    </submittedName>
</protein>
<dbReference type="GO" id="GO:0030788">
    <property type="term" value="F:precorrin-2 C20-methyltransferase activity"/>
    <property type="evidence" value="ECO:0007669"/>
    <property type="project" value="UniProtKB-EC"/>
</dbReference>
<evidence type="ECO:0000313" key="6">
    <source>
        <dbReference type="EMBL" id="MBU3876035.1"/>
    </source>
</evidence>
<dbReference type="InterPro" id="IPR012382">
    <property type="entry name" value="CobI/CbiL"/>
</dbReference>
<accession>A0ABS6D364</accession>
<keyword evidence="7" id="KW-1185">Reference proteome</keyword>
<dbReference type="EMBL" id="JABACJ020000007">
    <property type="protein sequence ID" value="MBU3876035.1"/>
    <property type="molecule type" value="Genomic_DNA"/>
</dbReference>
<evidence type="ECO:0000256" key="1">
    <source>
        <dbReference type="ARBA" id="ARBA00004953"/>
    </source>
</evidence>
<proteinExistence type="inferred from homology"/>
<comment type="caution">
    <text evidence="6">The sequence shown here is derived from an EMBL/GenBank/DDBJ whole genome shotgun (WGS) entry which is preliminary data.</text>
</comment>
<dbReference type="Proteomes" id="UP000723714">
    <property type="component" value="Unassembled WGS sequence"/>
</dbReference>
<dbReference type="GO" id="GO:0032259">
    <property type="term" value="P:methylation"/>
    <property type="evidence" value="ECO:0007669"/>
    <property type="project" value="UniProtKB-KW"/>
</dbReference>
<dbReference type="PIRSF" id="PIRSF036427">
    <property type="entry name" value="Precrrn-2_mtase"/>
    <property type="match status" value="1"/>
</dbReference>
<comment type="pathway">
    <text evidence="1">Cofactor biosynthesis; adenosylcobalamin biosynthesis.</text>
</comment>